<comment type="pathway">
    <text evidence="4 16">Cofactor biosynthesis; coenzyme A biosynthesis; CoA from (R)-pantothenate: step 1/5.</text>
</comment>
<comment type="caution">
    <text evidence="17">The sequence shown here is derived from an EMBL/GenBank/DDBJ whole genome shotgun (WGS) entry which is preliminary data.</text>
</comment>
<evidence type="ECO:0000313" key="18">
    <source>
        <dbReference type="Proteomes" id="UP000215788"/>
    </source>
</evidence>
<keyword evidence="10 16" id="KW-0418">Kinase</keyword>
<keyword evidence="9 16" id="KW-0547">Nucleotide-binding</keyword>
<accession>A0A266NFJ1</accession>
<evidence type="ECO:0000256" key="1">
    <source>
        <dbReference type="ARBA" id="ARBA00001206"/>
    </source>
</evidence>
<keyword evidence="8 16" id="KW-0808">Transferase</keyword>
<evidence type="ECO:0000256" key="7">
    <source>
        <dbReference type="ARBA" id="ARBA00022490"/>
    </source>
</evidence>
<comment type="catalytic activity">
    <reaction evidence="1 16">
        <text>(R)-pantothenate + ATP = (R)-4'-phosphopantothenate + ADP + H(+)</text>
        <dbReference type="Rhea" id="RHEA:16373"/>
        <dbReference type="ChEBI" id="CHEBI:10986"/>
        <dbReference type="ChEBI" id="CHEBI:15378"/>
        <dbReference type="ChEBI" id="CHEBI:29032"/>
        <dbReference type="ChEBI" id="CHEBI:30616"/>
        <dbReference type="ChEBI" id="CHEBI:456216"/>
        <dbReference type="EC" id="2.7.1.33"/>
    </reaction>
</comment>
<comment type="cofactor">
    <cofactor evidence="16">
        <name>NH4(+)</name>
        <dbReference type="ChEBI" id="CHEBI:28938"/>
    </cofactor>
    <cofactor evidence="16">
        <name>K(+)</name>
        <dbReference type="ChEBI" id="CHEBI:29103"/>
    </cofactor>
    <text evidence="16">A monovalent cation. Ammonium or potassium.</text>
</comment>
<evidence type="ECO:0000256" key="6">
    <source>
        <dbReference type="ARBA" id="ARBA00012102"/>
    </source>
</evidence>
<evidence type="ECO:0000256" key="10">
    <source>
        <dbReference type="ARBA" id="ARBA00022777"/>
    </source>
</evidence>
<evidence type="ECO:0000256" key="4">
    <source>
        <dbReference type="ARBA" id="ARBA00005225"/>
    </source>
</evidence>
<comment type="subunit">
    <text evidence="5 16">Homodimer.</text>
</comment>
<dbReference type="HAMAP" id="MF_01274">
    <property type="entry name" value="Pantothen_kinase_3"/>
    <property type="match status" value="1"/>
</dbReference>
<evidence type="ECO:0000256" key="15">
    <source>
        <dbReference type="ARBA" id="ARBA00040883"/>
    </source>
</evidence>
<comment type="function">
    <text evidence="16">Catalyzes the phosphorylation of pantothenate (Pan), the first step in CoA biosynthesis.</text>
</comment>
<comment type="similarity">
    <text evidence="14 16">Belongs to the type III pantothenate kinase family.</text>
</comment>
<dbReference type="UniPathway" id="UPA00241">
    <property type="reaction ID" value="UER00352"/>
</dbReference>
<dbReference type="OrthoDB" id="9781305at2"/>
<keyword evidence="13 16" id="KW-0173">Coenzyme A biosynthesis</keyword>
<feature type="binding site" evidence="16">
    <location>
        <begin position="98"/>
        <end position="101"/>
    </location>
    <ligand>
        <name>substrate</name>
    </ligand>
</feature>
<dbReference type="SUPFAM" id="SSF53067">
    <property type="entry name" value="Actin-like ATPase domain"/>
    <property type="match status" value="2"/>
</dbReference>
<dbReference type="GO" id="GO:0046872">
    <property type="term" value="F:metal ion binding"/>
    <property type="evidence" value="ECO:0007669"/>
    <property type="project" value="UniProtKB-KW"/>
</dbReference>
<dbReference type="GO" id="GO:0004594">
    <property type="term" value="F:pantothenate kinase activity"/>
    <property type="evidence" value="ECO:0007669"/>
    <property type="project" value="UniProtKB-UniRule"/>
</dbReference>
<comment type="cofactor">
    <cofactor evidence="2">
        <name>K(+)</name>
        <dbReference type="ChEBI" id="CHEBI:29103"/>
    </cofactor>
</comment>
<sequence length="247" mass="26412">MILELDCGNSFIKWRVLDSKGPVTGGIADSEGGLVSAILARPDLNITHCRMVSVRSDVETSQLIAALASEFSIEVLCAVPAPNLAGVTNGYEDFERLGLDRWLALVGGYALVGGACLVLDLGTAVTADFVSNDGLHIGGFICPGMPLMRNQLQTHTRRIKYDVASVTGAMQRIEPGRTTIEAVERGCLLMLRGFVATQIQLAREYWGDNFKILLTGGDADLIADTVPEARVVKDLVFVGLAVACPFS</sequence>
<evidence type="ECO:0000256" key="3">
    <source>
        <dbReference type="ARBA" id="ARBA00004496"/>
    </source>
</evidence>
<keyword evidence="16" id="KW-0479">Metal-binding</keyword>
<feature type="active site" description="Proton acceptor" evidence="16">
    <location>
        <position position="100"/>
    </location>
</feature>
<dbReference type="GO" id="GO:0015937">
    <property type="term" value="P:coenzyme A biosynthetic process"/>
    <property type="evidence" value="ECO:0007669"/>
    <property type="project" value="UniProtKB-UniRule"/>
</dbReference>
<dbReference type="PANTHER" id="PTHR34265">
    <property type="entry name" value="TYPE III PANTOTHENATE KINASE"/>
    <property type="match status" value="1"/>
</dbReference>
<organism evidence="17 18">
    <name type="scientific">Pseudomonas lundensis</name>
    <dbReference type="NCBI Taxonomy" id="86185"/>
    <lineage>
        <taxon>Bacteria</taxon>
        <taxon>Pseudomonadati</taxon>
        <taxon>Pseudomonadota</taxon>
        <taxon>Gammaproteobacteria</taxon>
        <taxon>Pseudomonadales</taxon>
        <taxon>Pseudomonadaceae</taxon>
        <taxon>Pseudomonas</taxon>
    </lineage>
</organism>
<dbReference type="Pfam" id="PF03309">
    <property type="entry name" value="Pan_kinase"/>
    <property type="match status" value="1"/>
</dbReference>
<feature type="binding site" evidence="16">
    <location>
        <position position="120"/>
    </location>
    <ligand>
        <name>K(+)</name>
        <dbReference type="ChEBI" id="CHEBI:29103"/>
    </ligand>
</feature>
<dbReference type="EC" id="2.7.1.33" evidence="6 16"/>
<dbReference type="NCBIfam" id="NF009859">
    <property type="entry name" value="PRK13322.1-4"/>
    <property type="match status" value="1"/>
</dbReference>
<keyword evidence="7 16" id="KW-0963">Cytoplasm</keyword>
<evidence type="ECO:0000256" key="12">
    <source>
        <dbReference type="ARBA" id="ARBA00022958"/>
    </source>
</evidence>
<keyword evidence="12 16" id="KW-0630">Potassium</keyword>
<dbReference type="PANTHER" id="PTHR34265:SF1">
    <property type="entry name" value="TYPE III PANTOTHENATE KINASE"/>
    <property type="match status" value="1"/>
</dbReference>
<dbReference type="NCBIfam" id="TIGR00671">
    <property type="entry name" value="baf"/>
    <property type="match status" value="1"/>
</dbReference>
<evidence type="ECO:0000256" key="16">
    <source>
        <dbReference type="HAMAP-Rule" id="MF_01274"/>
    </source>
</evidence>
<dbReference type="Gene3D" id="3.30.420.40">
    <property type="match status" value="2"/>
</dbReference>
<evidence type="ECO:0000256" key="14">
    <source>
        <dbReference type="ARBA" id="ARBA00038036"/>
    </source>
</evidence>
<evidence type="ECO:0000256" key="2">
    <source>
        <dbReference type="ARBA" id="ARBA00001958"/>
    </source>
</evidence>
<feature type="binding site" evidence="16">
    <location>
        <position position="91"/>
    </location>
    <ligand>
        <name>substrate</name>
    </ligand>
</feature>
<dbReference type="CDD" id="cd24015">
    <property type="entry name" value="ASKHA_NBD_PanK-III"/>
    <property type="match status" value="1"/>
</dbReference>
<dbReference type="RefSeq" id="WP_094992104.1">
    <property type="nucleotide sequence ID" value="NZ_NQKI01000003.1"/>
</dbReference>
<feature type="binding site" evidence="16">
    <location>
        <begin position="6"/>
        <end position="13"/>
    </location>
    <ligand>
        <name>ATP</name>
        <dbReference type="ChEBI" id="CHEBI:30616"/>
    </ligand>
</feature>
<evidence type="ECO:0000256" key="9">
    <source>
        <dbReference type="ARBA" id="ARBA00022741"/>
    </source>
</evidence>
<dbReference type="AlphaFoldDB" id="A0A266NFJ1"/>
<proteinExistence type="inferred from homology"/>
<keyword evidence="11 16" id="KW-0067">ATP-binding</keyword>
<feature type="binding site" evidence="16">
    <location>
        <position position="179"/>
    </location>
    <ligand>
        <name>substrate</name>
    </ligand>
</feature>
<evidence type="ECO:0000256" key="11">
    <source>
        <dbReference type="ARBA" id="ARBA00022840"/>
    </source>
</evidence>
<evidence type="ECO:0000256" key="5">
    <source>
        <dbReference type="ARBA" id="ARBA00011738"/>
    </source>
</evidence>
<dbReference type="InterPro" id="IPR004619">
    <property type="entry name" value="Type_III_PanK"/>
</dbReference>
<evidence type="ECO:0000256" key="8">
    <source>
        <dbReference type="ARBA" id="ARBA00022679"/>
    </source>
</evidence>
<feature type="binding site" evidence="16">
    <location>
        <position position="123"/>
    </location>
    <ligand>
        <name>ATP</name>
        <dbReference type="ChEBI" id="CHEBI:30616"/>
    </ligand>
</feature>
<evidence type="ECO:0000256" key="13">
    <source>
        <dbReference type="ARBA" id="ARBA00022993"/>
    </source>
</evidence>
<dbReference type="EMBL" id="NQKI01000003">
    <property type="protein sequence ID" value="OZY60812.1"/>
    <property type="molecule type" value="Genomic_DNA"/>
</dbReference>
<name>A0A266NFJ1_9PSED</name>
<dbReference type="Proteomes" id="UP000215788">
    <property type="component" value="Unassembled WGS sequence"/>
</dbReference>
<dbReference type="GO" id="GO:0005524">
    <property type="term" value="F:ATP binding"/>
    <property type="evidence" value="ECO:0007669"/>
    <property type="project" value="UniProtKB-UniRule"/>
</dbReference>
<evidence type="ECO:0000313" key="17">
    <source>
        <dbReference type="EMBL" id="OZY60812.1"/>
    </source>
</evidence>
<dbReference type="InterPro" id="IPR043129">
    <property type="entry name" value="ATPase_NBD"/>
</dbReference>
<dbReference type="GO" id="GO:0005737">
    <property type="term" value="C:cytoplasm"/>
    <property type="evidence" value="ECO:0007669"/>
    <property type="project" value="UniProtKB-SubCell"/>
</dbReference>
<gene>
    <name evidence="16" type="primary">coaX</name>
    <name evidence="17" type="ORF">CJF39_02940</name>
</gene>
<protein>
    <recommendedName>
        <fullName evidence="15 16">Type III pantothenate kinase</fullName>
        <ecNumber evidence="6 16">2.7.1.33</ecNumber>
    </recommendedName>
    <alternativeName>
        <fullName evidence="16">PanK-III</fullName>
    </alternativeName>
    <alternativeName>
        <fullName evidence="16">Pantothenic acid kinase</fullName>
    </alternativeName>
</protein>
<comment type="subcellular location">
    <subcellularLocation>
        <location evidence="3 16">Cytoplasm</location>
    </subcellularLocation>
</comment>
<reference evidence="17 18" key="1">
    <citation type="submission" date="2017-08" db="EMBL/GenBank/DDBJ databases">
        <title>Genomic and metabolic characterisation of spoilage-associated Pseudomonas species.</title>
        <authorList>
            <person name="Stanborough T."/>
            <person name="Fegan N."/>
            <person name="Powell S.M."/>
            <person name="Singh T."/>
            <person name="Tamplin M.L."/>
            <person name="Chandry P.S."/>
        </authorList>
    </citation>
    <scope>NUCLEOTIDE SEQUENCE [LARGE SCALE GENOMIC DNA]</scope>
    <source>
        <strain evidence="17 18">L1802</strain>
    </source>
</reference>